<organism evidence="1 2">
    <name type="scientific">[Mycobacterium] vasticus</name>
    <dbReference type="NCBI Taxonomy" id="2875777"/>
    <lineage>
        <taxon>Bacteria</taxon>
        <taxon>Bacillati</taxon>
        <taxon>Actinomycetota</taxon>
        <taxon>Actinomycetes</taxon>
        <taxon>Mycobacteriales</taxon>
        <taxon>Mycobacteriaceae</taxon>
        <taxon>Mycolicibacter</taxon>
    </lineage>
</organism>
<gene>
    <name evidence="1" type="ORF">K5L39_18705</name>
</gene>
<protein>
    <submittedName>
        <fullName evidence="1">Uncharacterized protein</fullName>
    </submittedName>
</protein>
<dbReference type="EMBL" id="JAYJJQ010000022">
    <property type="protein sequence ID" value="MEB3071217.1"/>
    <property type="molecule type" value="Genomic_DNA"/>
</dbReference>
<name>A0ABU5Z1E4_9MYCO</name>
<reference evidence="1 2" key="1">
    <citation type="submission" date="2023-12" db="EMBL/GenBank/DDBJ databases">
        <title>Description of new species of Mycobacterium terrae complex isolated from sewage at the Sao Paulo Zoological Park Foundation in Brazil.</title>
        <authorList>
            <person name="Romagnoli C.L."/>
            <person name="Conceicao E.C."/>
            <person name="Machado E."/>
            <person name="Barreto L.B.P.F."/>
            <person name="Sharma A."/>
            <person name="Silva N.M."/>
            <person name="Marques L.E."/>
            <person name="Juliana M.A."/>
            <person name="Lourenco M.C.S."/>
            <person name="Digiampietri L.A."/>
            <person name="Suffys P.N."/>
            <person name="Viana-Niero C."/>
        </authorList>
    </citation>
    <scope>NUCLEOTIDE SEQUENCE [LARGE SCALE GENOMIC DNA]</scope>
    <source>
        <strain evidence="1 2">MYC017</strain>
    </source>
</reference>
<evidence type="ECO:0000313" key="2">
    <source>
        <dbReference type="Proteomes" id="UP001299283"/>
    </source>
</evidence>
<dbReference type="Proteomes" id="UP001299283">
    <property type="component" value="Unassembled WGS sequence"/>
</dbReference>
<proteinExistence type="predicted"/>
<evidence type="ECO:0000313" key="1">
    <source>
        <dbReference type="EMBL" id="MEB3071217.1"/>
    </source>
</evidence>
<dbReference type="RefSeq" id="WP_255620608.1">
    <property type="nucleotide sequence ID" value="NZ_JAYJJQ010000022.1"/>
</dbReference>
<comment type="caution">
    <text evidence="1">The sequence shown here is derived from an EMBL/GenBank/DDBJ whole genome shotgun (WGS) entry which is preliminary data.</text>
</comment>
<accession>A0ABU5Z1E4</accession>
<keyword evidence="2" id="KW-1185">Reference proteome</keyword>
<sequence>MKTTQRYLRRLLLKRIMNCWISVLPALARPPRRVLAAYPAL</sequence>